<gene>
    <name evidence="7" type="ORF">DCP75_00160</name>
</gene>
<keyword evidence="2 5" id="KW-0812">Transmembrane</keyword>
<dbReference type="GO" id="GO:0016020">
    <property type="term" value="C:membrane"/>
    <property type="evidence" value="ECO:0007669"/>
    <property type="project" value="UniProtKB-SubCell"/>
</dbReference>
<sequence>MQELKRYLPLLDWGRRYNRESFASDGLAAVIVTVMLIPQSLAYAMLAGLPAEMGLYASMLPLIAYGLFGTSTTLSVGPVAVVSLMTATAVSQVADAGSLAYIDAAILLALMSGAMLLLFGLLRMGFLASFLSHPVIAGFITASGVIIAVSQLGHVLGIRGRGENLPQLAQQLWEQL</sequence>
<feature type="transmembrane region" description="Helical" evidence="5">
    <location>
        <begin position="21"/>
        <end position="42"/>
    </location>
</feature>
<protein>
    <submittedName>
        <fullName evidence="7">Sodium-independent anion transporter</fullName>
    </submittedName>
</protein>
<accession>A0A3C1KHL3</accession>
<name>A0A3C1KHL3_9GAMM</name>
<feature type="transmembrane region" description="Helical" evidence="5">
    <location>
        <begin position="134"/>
        <end position="158"/>
    </location>
</feature>
<evidence type="ECO:0000313" key="8">
    <source>
        <dbReference type="Proteomes" id="UP000259273"/>
    </source>
</evidence>
<reference evidence="7 8" key="1">
    <citation type="journal article" date="2018" name="Nat. Biotechnol.">
        <title>A standardized bacterial taxonomy based on genome phylogeny substantially revises the tree of life.</title>
        <authorList>
            <person name="Parks D.H."/>
            <person name="Chuvochina M."/>
            <person name="Waite D.W."/>
            <person name="Rinke C."/>
            <person name="Skarshewski A."/>
            <person name="Chaumeil P.A."/>
            <person name="Hugenholtz P."/>
        </authorList>
    </citation>
    <scope>NUCLEOTIDE SEQUENCE [LARGE SCALE GENOMIC DNA]</scope>
    <source>
        <strain evidence="7">UBA9158</strain>
    </source>
</reference>
<evidence type="ECO:0000256" key="1">
    <source>
        <dbReference type="ARBA" id="ARBA00004141"/>
    </source>
</evidence>
<evidence type="ECO:0000256" key="2">
    <source>
        <dbReference type="ARBA" id="ARBA00022692"/>
    </source>
</evidence>
<dbReference type="Proteomes" id="UP000259273">
    <property type="component" value="Unassembled WGS sequence"/>
</dbReference>
<evidence type="ECO:0000259" key="6">
    <source>
        <dbReference type="Pfam" id="PF00916"/>
    </source>
</evidence>
<feature type="non-terminal residue" evidence="7">
    <location>
        <position position="176"/>
    </location>
</feature>
<evidence type="ECO:0000313" key="7">
    <source>
        <dbReference type="EMBL" id="HAN26152.1"/>
    </source>
</evidence>
<dbReference type="AlphaFoldDB" id="A0A3C1KHL3"/>
<proteinExistence type="predicted"/>
<dbReference type="GO" id="GO:0055085">
    <property type="term" value="P:transmembrane transport"/>
    <property type="evidence" value="ECO:0007669"/>
    <property type="project" value="InterPro"/>
</dbReference>
<feature type="transmembrane region" description="Helical" evidence="5">
    <location>
        <begin position="62"/>
        <end position="87"/>
    </location>
</feature>
<dbReference type="InterPro" id="IPR001902">
    <property type="entry name" value="SLC26A/SulP_fam"/>
</dbReference>
<dbReference type="InterPro" id="IPR011547">
    <property type="entry name" value="SLC26A/SulP_dom"/>
</dbReference>
<evidence type="ECO:0000256" key="3">
    <source>
        <dbReference type="ARBA" id="ARBA00022989"/>
    </source>
</evidence>
<evidence type="ECO:0000256" key="4">
    <source>
        <dbReference type="ARBA" id="ARBA00023136"/>
    </source>
</evidence>
<comment type="subcellular location">
    <subcellularLocation>
        <location evidence="1">Membrane</location>
        <topology evidence="1">Multi-pass membrane protein</topology>
    </subcellularLocation>
</comment>
<comment type="caution">
    <text evidence="7">The sequence shown here is derived from an EMBL/GenBank/DDBJ whole genome shotgun (WGS) entry which is preliminary data.</text>
</comment>
<dbReference type="EMBL" id="DMND01000002">
    <property type="protein sequence ID" value="HAN26152.1"/>
    <property type="molecule type" value="Genomic_DNA"/>
</dbReference>
<dbReference type="PANTHER" id="PTHR11814">
    <property type="entry name" value="SULFATE TRANSPORTER"/>
    <property type="match status" value="1"/>
</dbReference>
<evidence type="ECO:0000256" key="5">
    <source>
        <dbReference type="SAM" id="Phobius"/>
    </source>
</evidence>
<organism evidence="7 8">
    <name type="scientific">Haliea salexigens</name>
    <dbReference type="NCBI Taxonomy" id="287487"/>
    <lineage>
        <taxon>Bacteria</taxon>
        <taxon>Pseudomonadati</taxon>
        <taxon>Pseudomonadota</taxon>
        <taxon>Gammaproteobacteria</taxon>
        <taxon>Cellvibrionales</taxon>
        <taxon>Halieaceae</taxon>
        <taxon>Haliea</taxon>
    </lineage>
</organism>
<keyword evidence="4 5" id="KW-0472">Membrane</keyword>
<feature type="transmembrane region" description="Helical" evidence="5">
    <location>
        <begin position="99"/>
        <end position="122"/>
    </location>
</feature>
<keyword evidence="3 5" id="KW-1133">Transmembrane helix</keyword>
<feature type="domain" description="SLC26A/SulP transporter" evidence="6">
    <location>
        <begin position="22"/>
        <end position="173"/>
    </location>
</feature>
<dbReference type="Pfam" id="PF00916">
    <property type="entry name" value="Sulfate_transp"/>
    <property type="match status" value="1"/>
</dbReference>